<name>A0A2P2NT95_RHIMU</name>
<proteinExistence type="predicted"/>
<protein>
    <submittedName>
        <fullName evidence="1">Uncharacterized protein</fullName>
    </submittedName>
</protein>
<reference evidence="1" key="1">
    <citation type="submission" date="2018-02" db="EMBL/GenBank/DDBJ databases">
        <title>Rhizophora mucronata_Transcriptome.</title>
        <authorList>
            <person name="Meera S.P."/>
            <person name="Sreeshan A."/>
            <person name="Augustine A."/>
        </authorList>
    </citation>
    <scope>NUCLEOTIDE SEQUENCE</scope>
    <source>
        <tissue evidence="1">Leaf</tissue>
    </source>
</reference>
<dbReference type="EMBL" id="GGEC01065222">
    <property type="protein sequence ID" value="MBX45706.1"/>
    <property type="molecule type" value="Transcribed_RNA"/>
</dbReference>
<accession>A0A2P2NT95</accession>
<organism evidence="1">
    <name type="scientific">Rhizophora mucronata</name>
    <name type="common">Asiatic mangrove</name>
    <dbReference type="NCBI Taxonomy" id="61149"/>
    <lineage>
        <taxon>Eukaryota</taxon>
        <taxon>Viridiplantae</taxon>
        <taxon>Streptophyta</taxon>
        <taxon>Embryophyta</taxon>
        <taxon>Tracheophyta</taxon>
        <taxon>Spermatophyta</taxon>
        <taxon>Magnoliopsida</taxon>
        <taxon>eudicotyledons</taxon>
        <taxon>Gunneridae</taxon>
        <taxon>Pentapetalae</taxon>
        <taxon>rosids</taxon>
        <taxon>fabids</taxon>
        <taxon>Malpighiales</taxon>
        <taxon>Rhizophoraceae</taxon>
        <taxon>Rhizophora</taxon>
    </lineage>
</organism>
<dbReference type="AlphaFoldDB" id="A0A2P2NT95"/>
<sequence>MFCNWQLAAIPQRLNQRA</sequence>
<evidence type="ECO:0000313" key="1">
    <source>
        <dbReference type="EMBL" id="MBX45706.1"/>
    </source>
</evidence>